<accession>A0A4U7KLB3</accession>
<dbReference type="InterPro" id="IPR022418">
    <property type="entry name" value="Porphobilinogen_deaminase_C"/>
</dbReference>
<dbReference type="PANTHER" id="PTHR11557">
    <property type="entry name" value="PORPHOBILINOGEN DEAMINASE"/>
    <property type="match status" value="1"/>
</dbReference>
<dbReference type="EC" id="2.5.1.61" evidence="4"/>
<feature type="compositionally biased region" description="Basic and acidic residues" evidence="10">
    <location>
        <begin position="662"/>
        <end position="674"/>
    </location>
</feature>
<feature type="domain" description="Porphobilinogen deaminase C-terminal" evidence="12">
    <location>
        <begin position="458"/>
        <end position="485"/>
    </location>
</feature>
<feature type="region of interest" description="Disordered" evidence="10">
    <location>
        <begin position="188"/>
        <end position="213"/>
    </location>
</feature>
<feature type="compositionally biased region" description="Pro residues" evidence="10">
    <location>
        <begin position="39"/>
        <end position="49"/>
    </location>
</feature>
<comment type="caution">
    <text evidence="13">The sequence shown here is derived from an EMBL/GenBank/DDBJ whole genome shotgun (WGS) entry which is preliminary data.</text>
</comment>
<evidence type="ECO:0000313" key="13">
    <source>
        <dbReference type="EMBL" id="TKY84991.1"/>
    </source>
</evidence>
<feature type="region of interest" description="Disordered" evidence="10">
    <location>
        <begin position="509"/>
        <end position="550"/>
    </location>
</feature>
<feature type="region of interest" description="Disordered" evidence="10">
    <location>
        <begin position="732"/>
        <end position="765"/>
    </location>
</feature>
<proteinExistence type="inferred from homology"/>
<dbReference type="Proteomes" id="UP000306050">
    <property type="component" value="Chromosome SGRAM_8"/>
</dbReference>
<comment type="cofactor">
    <cofactor evidence="1">
        <name>dipyrromethane</name>
        <dbReference type="ChEBI" id="CHEBI:60342"/>
    </cofactor>
</comment>
<keyword evidence="6" id="KW-0350">Heme biosynthesis</keyword>
<dbReference type="GO" id="GO:0006782">
    <property type="term" value="P:protoporphyrinogen IX biosynthetic process"/>
    <property type="evidence" value="ECO:0007669"/>
    <property type="project" value="UniProtKB-UniPathway"/>
</dbReference>
<reference evidence="13 14" key="1">
    <citation type="submission" date="2019-05" db="EMBL/GenBank/DDBJ databases">
        <title>Sporisorium graminicola CBS 10092 draft sequencing and annotation.</title>
        <authorList>
            <person name="Solano-Gonzalez S."/>
            <person name="Caddick M.X."/>
            <person name="Darby A."/>
        </authorList>
    </citation>
    <scope>NUCLEOTIDE SEQUENCE [LARGE SCALE GENOMIC DNA]</scope>
    <source>
        <strain evidence="13 14">CBS 10092</strain>
    </source>
</reference>
<dbReference type="SUPFAM" id="SSF53850">
    <property type="entry name" value="Periplasmic binding protein-like II"/>
    <property type="match status" value="1"/>
</dbReference>
<evidence type="ECO:0000256" key="8">
    <source>
        <dbReference type="ARBA" id="ARBA00030685"/>
    </source>
</evidence>
<dbReference type="Gene3D" id="3.40.190.10">
    <property type="entry name" value="Periplasmic binding protein-like II"/>
    <property type="match status" value="2"/>
</dbReference>
<evidence type="ECO:0000259" key="11">
    <source>
        <dbReference type="Pfam" id="PF01379"/>
    </source>
</evidence>
<dbReference type="UniPathway" id="UPA00251">
    <property type="reaction ID" value="UER00319"/>
</dbReference>
<organism evidence="13 14">
    <name type="scientific">Sporisorium graminicola</name>
    <dbReference type="NCBI Taxonomy" id="280036"/>
    <lineage>
        <taxon>Eukaryota</taxon>
        <taxon>Fungi</taxon>
        <taxon>Dikarya</taxon>
        <taxon>Basidiomycota</taxon>
        <taxon>Ustilaginomycotina</taxon>
        <taxon>Ustilaginomycetes</taxon>
        <taxon>Ustilaginales</taxon>
        <taxon>Ustilaginaceae</taxon>
        <taxon>Sporisorium</taxon>
    </lineage>
</organism>
<evidence type="ECO:0000259" key="12">
    <source>
        <dbReference type="Pfam" id="PF03900"/>
    </source>
</evidence>
<dbReference type="InterPro" id="IPR022419">
    <property type="entry name" value="Porphobilin_deaminase_cofac_BS"/>
</dbReference>
<sequence>MSPVQDHSTAASAAHGEQTSAPSWSDGSSCPVPHAKSQPLPPGHPPVPDAPASTLFPPTGSRCIFYRSPEDLAQTPPLSRSASSSMLSSTTTLPSLHELAVTHNASAYEFNKAQILDQQRKEANINPLPSDRDGQLGLDPSCTLVLASRNSQLALVQSSHVSAMLEARYGKSSPLFRSQVDQLNSALDLGSSEASPSPSPSPSSPQASSPTVRLQEIGDEHSHDDVAFLHDLLQGFQETADAPLRPHTFPITSMSTAGDQNLRSPLYVIGGEGKAIWTKELEVALEQGAVDAIVHCLKDVPTALPKGLELAAILEREDPRDALVVKDGLPYKVLDELPVGSVIGTSSVRRVAQLRRRYPHLVFSDVRGNINTRLAKLDAPNGPYTALILAAAGLIRLNLHSRITAFLSSPVLLHSVGQGSLAIEVRTPPEGADPTTNRDARIRELVRSIGDWRATFRNEAERALLRELEGGCSIPVGVETRFDDHDQVEGQRSEAIALVDDFVTQGDASAKADLPNGGVPLIKDGHTIPASQLSGTSEAPTSPPQRPPLESLATGIQEMETARAQSKLAGVPQNATTIAEKIVSTSYSIVDRSTPAPEGRTLHLDAIVVSLDGTKESRYSASKHCYTVQDARDLGIHVAHELAHKKGARAILEEVERHRKLAEAADQRRRDEARKRKAMGLPGGEPNSNGVALAAEHGDLNALKKSKDSWMRGQTEISLSVELEKFREVRHATGTGGQADASCDPLEMDRRGVARDDGQPKAWEV</sequence>
<keyword evidence="7" id="KW-0627">Porphyrin biosynthesis</keyword>
<evidence type="ECO:0000256" key="7">
    <source>
        <dbReference type="ARBA" id="ARBA00023244"/>
    </source>
</evidence>
<name>A0A4U7KLB3_9BASI</name>
<dbReference type="InterPro" id="IPR036803">
    <property type="entry name" value="Porphobilinogen_deaminase_C_sf"/>
</dbReference>
<dbReference type="Pfam" id="PF01379">
    <property type="entry name" value="Porphobil_deam"/>
    <property type="match status" value="1"/>
</dbReference>
<dbReference type="PROSITE" id="PS00533">
    <property type="entry name" value="PORPHOBILINOGEN_DEAM"/>
    <property type="match status" value="1"/>
</dbReference>
<evidence type="ECO:0000313" key="14">
    <source>
        <dbReference type="Proteomes" id="UP000306050"/>
    </source>
</evidence>
<dbReference type="NCBIfam" id="TIGR00212">
    <property type="entry name" value="hemC"/>
    <property type="match status" value="1"/>
</dbReference>
<dbReference type="FunFam" id="3.40.190.10:FF:000005">
    <property type="entry name" value="Porphobilinogen deaminase"/>
    <property type="match status" value="1"/>
</dbReference>
<dbReference type="AlphaFoldDB" id="A0A4U7KLB3"/>
<dbReference type="KEGG" id="sgra:EX895_006071"/>
<dbReference type="EMBL" id="SRRM01000021">
    <property type="protein sequence ID" value="TKY84991.1"/>
    <property type="molecule type" value="Genomic_DNA"/>
</dbReference>
<feature type="compositionally biased region" description="Polar residues" evidence="10">
    <location>
        <begin position="529"/>
        <end position="540"/>
    </location>
</feature>
<evidence type="ECO:0000256" key="5">
    <source>
        <dbReference type="ARBA" id="ARBA00022679"/>
    </source>
</evidence>
<dbReference type="InterPro" id="IPR022417">
    <property type="entry name" value="Porphobilin_deaminase_N"/>
</dbReference>
<dbReference type="PANTHER" id="PTHR11557:SF0">
    <property type="entry name" value="PORPHOBILINOGEN DEAMINASE"/>
    <property type="match status" value="1"/>
</dbReference>
<dbReference type="OrthoDB" id="564646at2759"/>
<protein>
    <recommendedName>
        <fullName evidence="4">hydroxymethylbilane synthase</fullName>
        <ecNumber evidence="4">2.5.1.61</ecNumber>
    </recommendedName>
    <alternativeName>
        <fullName evidence="9">Hydroxymethylbilane synthase</fullName>
    </alternativeName>
    <alternativeName>
        <fullName evidence="8">Pre-uroporphyrinogen synthase</fullName>
    </alternativeName>
</protein>
<dbReference type="InterPro" id="IPR000860">
    <property type="entry name" value="HemC"/>
</dbReference>
<dbReference type="SUPFAM" id="SSF54782">
    <property type="entry name" value="Porphobilinogen deaminase (hydroxymethylbilane synthase), C-terminal domain"/>
    <property type="match status" value="1"/>
</dbReference>
<evidence type="ECO:0000256" key="4">
    <source>
        <dbReference type="ARBA" id="ARBA00012655"/>
    </source>
</evidence>
<dbReference type="Gene3D" id="3.30.160.40">
    <property type="entry name" value="Porphobilinogen deaminase, C-terminal domain"/>
    <property type="match status" value="1"/>
</dbReference>
<dbReference type="Pfam" id="PF03900">
    <property type="entry name" value="Porphobil_deamC"/>
    <property type="match status" value="1"/>
</dbReference>
<feature type="compositionally biased region" description="Polar residues" evidence="10">
    <location>
        <begin position="1"/>
        <end position="28"/>
    </location>
</feature>
<feature type="region of interest" description="Disordered" evidence="10">
    <location>
        <begin position="1"/>
        <end position="54"/>
    </location>
</feature>
<evidence type="ECO:0000256" key="2">
    <source>
        <dbReference type="ARBA" id="ARBA00004735"/>
    </source>
</evidence>
<evidence type="ECO:0000256" key="3">
    <source>
        <dbReference type="ARBA" id="ARBA00005638"/>
    </source>
</evidence>
<keyword evidence="5" id="KW-0808">Transferase</keyword>
<feature type="region of interest" description="Disordered" evidence="10">
    <location>
        <begin position="662"/>
        <end position="689"/>
    </location>
</feature>
<evidence type="ECO:0000256" key="6">
    <source>
        <dbReference type="ARBA" id="ARBA00023133"/>
    </source>
</evidence>
<keyword evidence="14" id="KW-1185">Reference proteome</keyword>
<dbReference type="GO" id="GO:0004418">
    <property type="term" value="F:hydroxymethylbilane synthase activity"/>
    <property type="evidence" value="ECO:0007669"/>
    <property type="project" value="UniProtKB-EC"/>
</dbReference>
<evidence type="ECO:0000256" key="9">
    <source>
        <dbReference type="ARBA" id="ARBA00033064"/>
    </source>
</evidence>
<dbReference type="GO" id="GO:0005737">
    <property type="term" value="C:cytoplasm"/>
    <property type="evidence" value="ECO:0007669"/>
    <property type="project" value="TreeGrafter"/>
</dbReference>
<evidence type="ECO:0000256" key="10">
    <source>
        <dbReference type="SAM" id="MobiDB-lite"/>
    </source>
</evidence>
<comment type="pathway">
    <text evidence="2">Porphyrin-containing compound metabolism; protoporphyrin-IX biosynthesis; coproporphyrinogen-III from 5-aminolevulinate: step 2/4.</text>
</comment>
<dbReference type="PRINTS" id="PR00151">
    <property type="entry name" value="PORPHBDMNASE"/>
</dbReference>
<dbReference type="GeneID" id="40728966"/>
<dbReference type="RefSeq" id="XP_029736976.1">
    <property type="nucleotide sequence ID" value="XM_029886663.1"/>
</dbReference>
<feature type="compositionally biased region" description="Basic and acidic residues" evidence="10">
    <location>
        <begin position="747"/>
        <end position="765"/>
    </location>
</feature>
<comment type="similarity">
    <text evidence="3">Belongs to the HMBS family.</text>
</comment>
<feature type="domain" description="Porphobilinogen deaminase N-terminal" evidence="11">
    <location>
        <begin position="247"/>
        <end position="427"/>
    </location>
</feature>
<evidence type="ECO:0000256" key="1">
    <source>
        <dbReference type="ARBA" id="ARBA00001916"/>
    </source>
</evidence>
<gene>
    <name evidence="13" type="ORF">EX895_006071</name>
</gene>